<proteinExistence type="inferred from homology"/>
<comment type="similarity">
    <text evidence="3">Belongs to the RBT5 family.</text>
</comment>
<keyword evidence="5" id="KW-0325">Glycoprotein</keyword>
<dbReference type="AlphaFoldDB" id="A0A6A5QEE0"/>
<dbReference type="OrthoDB" id="3785142at2759"/>
<evidence type="ECO:0000259" key="11">
    <source>
        <dbReference type="PROSITE" id="PS52012"/>
    </source>
</evidence>
<dbReference type="PROSITE" id="PS52012">
    <property type="entry name" value="CFEM"/>
    <property type="match status" value="1"/>
</dbReference>
<feature type="domain" description="CFEM" evidence="11">
    <location>
        <begin position="15"/>
        <end position="102"/>
    </location>
</feature>
<feature type="chain" id="PRO_5025390560" description="CFEM domain-containing protein" evidence="10">
    <location>
        <begin position="21"/>
        <end position="102"/>
    </location>
</feature>
<sequence length="102" mass="10314">MKASLSLVTVVFGVVGITVASPVEPRAPTMKRADVGVNVAGVGQCPTDCWNEAAANAGCDPNADDSCLCGPFFDNVASCTSSLCNAGENLAALDFMRGACTP</sequence>
<evidence type="ECO:0000256" key="8">
    <source>
        <dbReference type="ARBA" id="ARBA00023288"/>
    </source>
</evidence>
<comment type="caution">
    <text evidence="9">Lacks conserved residue(s) required for the propagation of feature annotation.</text>
</comment>
<name>A0A6A5QEE0_AMPQU</name>
<evidence type="ECO:0000256" key="9">
    <source>
        <dbReference type="PROSITE-ProRule" id="PRU01356"/>
    </source>
</evidence>
<dbReference type="Pfam" id="PF05730">
    <property type="entry name" value="CFEM"/>
    <property type="match status" value="1"/>
</dbReference>
<evidence type="ECO:0000256" key="6">
    <source>
        <dbReference type="ARBA" id="ARBA00022729"/>
    </source>
</evidence>
<feature type="binding site" description="axial binding residue" evidence="9">
    <location>
        <position position="64"/>
    </location>
    <ligand>
        <name>heme</name>
        <dbReference type="ChEBI" id="CHEBI:30413"/>
    </ligand>
    <ligandPart>
        <name>Fe</name>
        <dbReference type="ChEBI" id="CHEBI:18248"/>
    </ligandPart>
</feature>
<organism evidence="12 13">
    <name type="scientific">Ampelomyces quisqualis</name>
    <name type="common">Powdery mildew agent</name>
    <dbReference type="NCBI Taxonomy" id="50730"/>
    <lineage>
        <taxon>Eukaryota</taxon>
        <taxon>Fungi</taxon>
        <taxon>Dikarya</taxon>
        <taxon>Ascomycota</taxon>
        <taxon>Pezizomycotina</taxon>
        <taxon>Dothideomycetes</taxon>
        <taxon>Pleosporomycetidae</taxon>
        <taxon>Pleosporales</taxon>
        <taxon>Pleosporineae</taxon>
        <taxon>Phaeosphaeriaceae</taxon>
        <taxon>Ampelomyces</taxon>
    </lineage>
</organism>
<evidence type="ECO:0000256" key="2">
    <source>
        <dbReference type="ARBA" id="ARBA00004613"/>
    </source>
</evidence>
<evidence type="ECO:0000256" key="3">
    <source>
        <dbReference type="ARBA" id="ARBA00010031"/>
    </source>
</evidence>
<keyword evidence="5" id="KW-0472">Membrane</keyword>
<keyword evidence="5" id="KW-0336">GPI-anchor</keyword>
<keyword evidence="9" id="KW-0479">Metal-binding</keyword>
<evidence type="ECO:0000256" key="1">
    <source>
        <dbReference type="ARBA" id="ARBA00004589"/>
    </source>
</evidence>
<evidence type="ECO:0000256" key="10">
    <source>
        <dbReference type="SAM" id="SignalP"/>
    </source>
</evidence>
<keyword evidence="13" id="KW-1185">Reference proteome</keyword>
<keyword evidence="9" id="KW-0408">Iron</keyword>
<accession>A0A6A5QEE0</accession>
<dbReference type="InterPro" id="IPR008427">
    <property type="entry name" value="Extracellular_membr_CFEM_dom"/>
</dbReference>
<keyword evidence="4" id="KW-0964">Secreted</keyword>
<keyword evidence="9" id="KW-0349">Heme</keyword>
<keyword evidence="6 10" id="KW-0732">Signal</keyword>
<dbReference type="GO" id="GO:0046872">
    <property type="term" value="F:metal ion binding"/>
    <property type="evidence" value="ECO:0007669"/>
    <property type="project" value="UniProtKB-UniRule"/>
</dbReference>
<feature type="signal peptide" evidence="10">
    <location>
        <begin position="1"/>
        <end position="20"/>
    </location>
</feature>
<dbReference type="Proteomes" id="UP000800096">
    <property type="component" value="Unassembled WGS sequence"/>
</dbReference>
<evidence type="ECO:0000256" key="7">
    <source>
        <dbReference type="ARBA" id="ARBA00023157"/>
    </source>
</evidence>
<gene>
    <name evidence="12" type="ORF">BDU57DRAFT_532261</name>
</gene>
<comment type="subcellular location">
    <subcellularLocation>
        <location evidence="1">Membrane</location>
        <topology evidence="1">Lipid-anchor</topology>
        <topology evidence="1">GPI-anchor</topology>
    </subcellularLocation>
    <subcellularLocation>
        <location evidence="2">Secreted</location>
    </subcellularLocation>
</comment>
<dbReference type="GO" id="GO:0098552">
    <property type="term" value="C:side of membrane"/>
    <property type="evidence" value="ECO:0007669"/>
    <property type="project" value="UniProtKB-KW"/>
</dbReference>
<protein>
    <recommendedName>
        <fullName evidence="11">CFEM domain-containing protein</fullName>
    </recommendedName>
</protein>
<dbReference type="GO" id="GO:0005576">
    <property type="term" value="C:extracellular region"/>
    <property type="evidence" value="ECO:0007669"/>
    <property type="project" value="UniProtKB-SubCell"/>
</dbReference>
<keyword evidence="8" id="KW-0449">Lipoprotein</keyword>
<evidence type="ECO:0000313" key="12">
    <source>
        <dbReference type="EMBL" id="KAF1913180.1"/>
    </source>
</evidence>
<reference evidence="12" key="1">
    <citation type="journal article" date="2020" name="Stud. Mycol.">
        <title>101 Dothideomycetes genomes: a test case for predicting lifestyles and emergence of pathogens.</title>
        <authorList>
            <person name="Haridas S."/>
            <person name="Albert R."/>
            <person name="Binder M."/>
            <person name="Bloem J."/>
            <person name="Labutti K."/>
            <person name="Salamov A."/>
            <person name="Andreopoulos B."/>
            <person name="Baker S."/>
            <person name="Barry K."/>
            <person name="Bills G."/>
            <person name="Bluhm B."/>
            <person name="Cannon C."/>
            <person name="Castanera R."/>
            <person name="Culley D."/>
            <person name="Daum C."/>
            <person name="Ezra D."/>
            <person name="Gonzalez J."/>
            <person name="Henrissat B."/>
            <person name="Kuo A."/>
            <person name="Liang C."/>
            <person name="Lipzen A."/>
            <person name="Lutzoni F."/>
            <person name="Magnuson J."/>
            <person name="Mondo S."/>
            <person name="Nolan M."/>
            <person name="Ohm R."/>
            <person name="Pangilinan J."/>
            <person name="Park H.-J."/>
            <person name="Ramirez L."/>
            <person name="Alfaro M."/>
            <person name="Sun H."/>
            <person name="Tritt A."/>
            <person name="Yoshinaga Y."/>
            <person name="Zwiers L.-H."/>
            <person name="Turgeon B."/>
            <person name="Goodwin S."/>
            <person name="Spatafora J."/>
            <person name="Crous P."/>
            <person name="Grigoriev I."/>
        </authorList>
    </citation>
    <scope>NUCLEOTIDE SEQUENCE</scope>
    <source>
        <strain evidence="12">HMLAC05119</strain>
    </source>
</reference>
<evidence type="ECO:0000256" key="4">
    <source>
        <dbReference type="ARBA" id="ARBA00022525"/>
    </source>
</evidence>
<dbReference type="EMBL" id="ML979139">
    <property type="protein sequence ID" value="KAF1913180.1"/>
    <property type="molecule type" value="Genomic_DNA"/>
</dbReference>
<keyword evidence="7" id="KW-1015">Disulfide bond</keyword>
<evidence type="ECO:0000256" key="5">
    <source>
        <dbReference type="ARBA" id="ARBA00022622"/>
    </source>
</evidence>
<evidence type="ECO:0000313" key="13">
    <source>
        <dbReference type="Proteomes" id="UP000800096"/>
    </source>
</evidence>